<reference evidence="1" key="1">
    <citation type="journal article" date="2020" name="bioRxiv">
        <title>Chromosome-level reference genome of the European wasp spider Argiope bruennichi: a resource for studies on range expansion and evolutionary adaptation.</title>
        <authorList>
            <person name="Sheffer M.M."/>
            <person name="Hoppe A."/>
            <person name="Krehenwinkel H."/>
            <person name="Uhl G."/>
            <person name="Kuss A.W."/>
            <person name="Jensen L."/>
            <person name="Jensen C."/>
            <person name="Gillespie R.G."/>
            <person name="Hoff K.J."/>
            <person name="Prost S."/>
        </authorList>
    </citation>
    <scope>NUCLEOTIDE SEQUENCE</scope>
</reference>
<dbReference type="EMBL" id="JABXBU010002231">
    <property type="protein sequence ID" value="KAF8764856.1"/>
    <property type="molecule type" value="Genomic_DNA"/>
</dbReference>
<accession>A0A8T0E3E1</accession>
<evidence type="ECO:0000313" key="1">
    <source>
        <dbReference type="EMBL" id="KAF8764856.1"/>
    </source>
</evidence>
<keyword evidence="2" id="KW-1185">Reference proteome</keyword>
<organism evidence="1 2">
    <name type="scientific">Argiope bruennichi</name>
    <name type="common">Wasp spider</name>
    <name type="synonym">Aranea bruennichi</name>
    <dbReference type="NCBI Taxonomy" id="94029"/>
    <lineage>
        <taxon>Eukaryota</taxon>
        <taxon>Metazoa</taxon>
        <taxon>Ecdysozoa</taxon>
        <taxon>Arthropoda</taxon>
        <taxon>Chelicerata</taxon>
        <taxon>Arachnida</taxon>
        <taxon>Araneae</taxon>
        <taxon>Araneomorphae</taxon>
        <taxon>Entelegynae</taxon>
        <taxon>Araneoidea</taxon>
        <taxon>Araneidae</taxon>
        <taxon>Argiope</taxon>
    </lineage>
</organism>
<evidence type="ECO:0000313" key="2">
    <source>
        <dbReference type="Proteomes" id="UP000807504"/>
    </source>
</evidence>
<dbReference type="Proteomes" id="UP000807504">
    <property type="component" value="Unassembled WGS sequence"/>
</dbReference>
<sequence length="128" mass="14118">MSEAIAMAIKKRSYPFHLLSPHYPVFTIRFQISLVSPLPSVLKGKVSPFILMTGVTIDNHPSPLMTPITHPHRLSLESRWTAELPKAGGRSGSASLGHDLLRCRCFLKRRLPFSGPPGGFGLADFPTR</sequence>
<reference evidence="1" key="2">
    <citation type="submission" date="2020-06" db="EMBL/GenBank/DDBJ databases">
        <authorList>
            <person name="Sheffer M."/>
        </authorList>
    </citation>
    <scope>NUCLEOTIDE SEQUENCE</scope>
</reference>
<protein>
    <submittedName>
        <fullName evidence="1">Uncharacterized protein</fullName>
    </submittedName>
</protein>
<name>A0A8T0E3E1_ARGBR</name>
<comment type="caution">
    <text evidence="1">The sequence shown here is derived from an EMBL/GenBank/DDBJ whole genome shotgun (WGS) entry which is preliminary data.</text>
</comment>
<gene>
    <name evidence="1" type="ORF">HNY73_022896</name>
</gene>
<dbReference type="AlphaFoldDB" id="A0A8T0E3E1"/>
<proteinExistence type="predicted"/>